<dbReference type="GO" id="GO:0030288">
    <property type="term" value="C:outer membrane-bounded periplasmic space"/>
    <property type="evidence" value="ECO:0007669"/>
    <property type="project" value="InterPro"/>
</dbReference>
<evidence type="ECO:0000256" key="1">
    <source>
        <dbReference type="ARBA" id="ARBA00001931"/>
    </source>
</evidence>
<evidence type="ECO:0000256" key="4">
    <source>
        <dbReference type="ARBA" id="ARBA00022475"/>
    </source>
</evidence>
<evidence type="ECO:0000256" key="6">
    <source>
        <dbReference type="ARBA" id="ARBA00022891"/>
    </source>
</evidence>
<dbReference type="EMBL" id="CAADIF010000007">
    <property type="protein sequence ID" value="VFR66954.1"/>
    <property type="molecule type" value="Genomic_DNA"/>
</dbReference>
<dbReference type="PANTHER" id="PTHR32303:SF4">
    <property type="entry name" value="QUINOPROTEIN GLUCOSE DEHYDROGENASE"/>
    <property type="match status" value="1"/>
</dbReference>
<dbReference type="PANTHER" id="PTHR32303">
    <property type="entry name" value="QUINOPROTEIN ALCOHOL DEHYDROGENASE (CYTOCHROME C)"/>
    <property type="match status" value="1"/>
</dbReference>
<name>A0A484PQG9_9ZZZZ</name>
<evidence type="ECO:0000256" key="5">
    <source>
        <dbReference type="ARBA" id="ARBA00022692"/>
    </source>
</evidence>
<feature type="transmembrane region" description="Helical" evidence="10">
    <location>
        <begin position="12"/>
        <end position="33"/>
    </location>
</feature>
<evidence type="ECO:0000256" key="2">
    <source>
        <dbReference type="ARBA" id="ARBA00004651"/>
    </source>
</evidence>
<accession>A0A484PQG9</accession>
<sequence length="815" mass="86831">MSTPAPRPSVLATAWRLILAVLILATGAFFTFYGFQLVTLSGSPYFLIAGILLLLSGIQIARRKASGGWLYALTFVGTVIWALTDAGLDFWPLVSRLMVLAGVGILVSLSYPLLRSGQQEGNTPTSHSASNVIAAVLAVACIATVAGMFMPHAPVSRGQQLALKPVDPAKEQKNWSHYGNTEGGTRFAALDQITRDNVKDLEVAWTYRTGDTPVSPGGGGAEDQQTPLQIGNRVFLCTPHNNVIALDATTGKELWKTEINAKQKKWMRCRGLAYFDVAEPLAQPNTEGASLVLPVSVPAGAICQRRILMNSVAPELIALDADTGAFCPDFGVNGRVDLRAGMGKGADKGEYYPTSAPTLAGTTIVIGGRVADNVSTDMPGGVVRGFDVITGAQRWAFDPGKPADQAVPADGQTYTRSTPNVWAPMSYDSTSNTVFMPVGSAAVDLWGVKHTALDRKYGASMLAVDATTGKEKWVYQTVHDDLWDFDVPMQPTFADFPNGQGGTTPALIFGTKAGQIFVLDRLTGKPLTQVEERPVPAGNIQGETYSPTQPFSVGMPSIGADDLKESDMWGATPFDQLLCRIHFKSKRYTGLFTPPGTDASLNLPGSLGGMNWGGLSIDPVNGLLFVNDMRVGLEVQLVEVSPNVQARKSDGNEAAAISGPVALSGTPYAINAKVRFMSQLEIPCQKPPFGTLSAIDLKTQQMLWQVPVGTVKDTGPFGVKMGLPIPIGMPTIGGTMATQGGLVFIAATQDYYLRAYDSGTGKEVWKGRLPVGSQATPISYKSTEDGRQYIVISAGGARNSPDRGDYVIAYALPKQ</sequence>
<proteinExistence type="inferred from homology"/>
<evidence type="ECO:0000256" key="7">
    <source>
        <dbReference type="ARBA" id="ARBA00022989"/>
    </source>
</evidence>
<feature type="transmembrane region" description="Helical" evidence="10">
    <location>
        <begin position="68"/>
        <end position="84"/>
    </location>
</feature>
<dbReference type="PROSITE" id="PS00364">
    <property type="entry name" value="BACTERIAL_PQQ_2"/>
    <property type="match status" value="1"/>
</dbReference>
<organism evidence="12">
    <name type="scientific">plant metagenome</name>
    <dbReference type="NCBI Taxonomy" id="1297885"/>
    <lineage>
        <taxon>unclassified sequences</taxon>
        <taxon>metagenomes</taxon>
        <taxon>organismal metagenomes</taxon>
    </lineage>
</organism>
<dbReference type="InterPro" id="IPR011047">
    <property type="entry name" value="Quinoprotein_ADH-like_sf"/>
</dbReference>
<dbReference type="InterPro" id="IPR002372">
    <property type="entry name" value="PQQ_rpt_dom"/>
</dbReference>
<evidence type="ECO:0000256" key="8">
    <source>
        <dbReference type="ARBA" id="ARBA00023002"/>
    </source>
</evidence>
<evidence type="ECO:0000256" key="10">
    <source>
        <dbReference type="SAM" id="Phobius"/>
    </source>
</evidence>
<keyword evidence="6" id="KW-0634">PQQ</keyword>
<dbReference type="EC" id="1.1.99.25" evidence="12"/>
<feature type="transmembrane region" description="Helical" evidence="10">
    <location>
        <begin position="45"/>
        <end position="61"/>
    </location>
</feature>
<gene>
    <name evidence="12" type="ORF">ANK1_0400</name>
    <name evidence="13" type="ORF">ANK2_0400</name>
</gene>
<comment type="cofactor">
    <cofactor evidence="1">
        <name>pyrroloquinoline quinone</name>
        <dbReference type="ChEBI" id="CHEBI:58442"/>
    </cofactor>
</comment>
<feature type="transmembrane region" description="Helical" evidence="10">
    <location>
        <begin position="132"/>
        <end position="150"/>
    </location>
</feature>
<evidence type="ECO:0000313" key="13">
    <source>
        <dbReference type="EMBL" id="VFR66954.1"/>
    </source>
</evidence>
<dbReference type="InterPro" id="IPR001479">
    <property type="entry name" value="Quinoprotein_DH_CS"/>
</dbReference>
<dbReference type="InterPro" id="IPR018391">
    <property type="entry name" value="PQQ_b-propeller_rpt"/>
</dbReference>
<dbReference type="GO" id="GO:0005886">
    <property type="term" value="C:plasma membrane"/>
    <property type="evidence" value="ECO:0007669"/>
    <property type="project" value="UniProtKB-SubCell"/>
</dbReference>
<keyword evidence="5 10" id="KW-0812">Transmembrane</keyword>
<evidence type="ECO:0000256" key="9">
    <source>
        <dbReference type="ARBA" id="ARBA00023136"/>
    </source>
</evidence>
<dbReference type="CDD" id="cd10280">
    <property type="entry name" value="PQQ_mGDH"/>
    <property type="match status" value="1"/>
</dbReference>
<feature type="transmembrane region" description="Helical" evidence="10">
    <location>
        <begin position="90"/>
        <end position="111"/>
    </location>
</feature>
<feature type="domain" description="Pyrrolo-quinoline quinone repeat" evidence="11">
    <location>
        <begin position="175"/>
        <end position="790"/>
    </location>
</feature>
<dbReference type="GO" id="GO:0008876">
    <property type="term" value="F:quinoprotein glucose dehydrogenase activity"/>
    <property type="evidence" value="ECO:0007669"/>
    <property type="project" value="TreeGrafter"/>
</dbReference>
<dbReference type="AlphaFoldDB" id="A0A484PQG9"/>
<dbReference type="SMART" id="SM00564">
    <property type="entry name" value="PQQ"/>
    <property type="match status" value="6"/>
</dbReference>
<dbReference type="GO" id="GO:0048038">
    <property type="term" value="F:quinone binding"/>
    <property type="evidence" value="ECO:0007669"/>
    <property type="project" value="InterPro"/>
</dbReference>
<dbReference type="SUPFAM" id="SSF50998">
    <property type="entry name" value="Quinoprotein alcohol dehydrogenase-like"/>
    <property type="match status" value="1"/>
</dbReference>
<dbReference type="Pfam" id="PF01011">
    <property type="entry name" value="PQQ"/>
    <property type="match status" value="1"/>
</dbReference>
<keyword evidence="4" id="KW-1003">Cell membrane</keyword>
<protein>
    <submittedName>
        <fullName evidence="12">Quinate/shikimate dehydrogenase [Pyrroloquinoline-quinone]</fullName>
        <ecNumber evidence="12">1.1.99.25</ecNumber>
    </submittedName>
</protein>
<dbReference type="Gene3D" id="2.140.10.10">
    <property type="entry name" value="Quinoprotein alcohol dehydrogenase-like superfamily"/>
    <property type="match status" value="1"/>
</dbReference>
<comment type="subcellular location">
    <subcellularLocation>
        <location evidence="2">Cell membrane</location>
        <topology evidence="2">Multi-pass membrane protein</topology>
    </subcellularLocation>
</comment>
<keyword evidence="8 12" id="KW-0560">Oxidoreductase</keyword>
<evidence type="ECO:0000256" key="3">
    <source>
        <dbReference type="ARBA" id="ARBA00008156"/>
    </source>
</evidence>
<dbReference type="InterPro" id="IPR017511">
    <property type="entry name" value="PQQ_mDH"/>
</dbReference>
<reference evidence="12" key="1">
    <citation type="submission" date="2019-03" db="EMBL/GenBank/DDBJ databases">
        <authorList>
            <person name="Danneels B."/>
        </authorList>
    </citation>
    <scope>NUCLEOTIDE SEQUENCE</scope>
</reference>
<keyword evidence="9 10" id="KW-0472">Membrane</keyword>
<dbReference type="EMBL" id="CAADIA010000005">
    <property type="protein sequence ID" value="VFR28404.1"/>
    <property type="molecule type" value="Genomic_DNA"/>
</dbReference>
<keyword evidence="7 10" id="KW-1133">Transmembrane helix</keyword>
<dbReference type="NCBIfam" id="TIGR03074">
    <property type="entry name" value="PQQ_membr_DH"/>
    <property type="match status" value="1"/>
</dbReference>
<comment type="similarity">
    <text evidence="3">Belongs to the bacterial PQQ dehydrogenase family.</text>
</comment>
<evidence type="ECO:0000313" key="12">
    <source>
        <dbReference type="EMBL" id="VFR28404.1"/>
    </source>
</evidence>
<evidence type="ECO:0000259" key="11">
    <source>
        <dbReference type="Pfam" id="PF01011"/>
    </source>
</evidence>